<dbReference type="Pfam" id="PF00135">
    <property type="entry name" value="COesterase"/>
    <property type="match status" value="1"/>
</dbReference>
<name>A0A914YV25_9BILA</name>
<organism evidence="2 3">
    <name type="scientific">Panagrolaimus superbus</name>
    <dbReference type="NCBI Taxonomy" id="310955"/>
    <lineage>
        <taxon>Eukaryota</taxon>
        <taxon>Metazoa</taxon>
        <taxon>Ecdysozoa</taxon>
        <taxon>Nematoda</taxon>
        <taxon>Chromadorea</taxon>
        <taxon>Rhabditida</taxon>
        <taxon>Tylenchina</taxon>
        <taxon>Panagrolaimomorpha</taxon>
        <taxon>Panagrolaimoidea</taxon>
        <taxon>Panagrolaimidae</taxon>
        <taxon>Panagrolaimus</taxon>
    </lineage>
</organism>
<dbReference type="Gene3D" id="3.40.50.1820">
    <property type="entry name" value="alpha/beta hydrolase"/>
    <property type="match status" value="1"/>
</dbReference>
<accession>A0A914YV25</accession>
<evidence type="ECO:0000313" key="2">
    <source>
        <dbReference type="Proteomes" id="UP000887577"/>
    </source>
</evidence>
<dbReference type="PANTHER" id="PTHR45580">
    <property type="entry name" value="PROTEIN CBG05369"/>
    <property type="match status" value="1"/>
</dbReference>
<reference evidence="3" key="1">
    <citation type="submission" date="2022-11" db="UniProtKB">
        <authorList>
            <consortium name="WormBaseParasite"/>
        </authorList>
    </citation>
    <scope>IDENTIFICATION</scope>
</reference>
<dbReference type="SUPFAM" id="SSF53474">
    <property type="entry name" value="alpha/beta-Hydrolases"/>
    <property type="match status" value="1"/>
</dbReference>
<dbReference type="PANTHER" id="PTHR45580:SF4">
    <property type="entry name" value="CARBOXYLIC ESTER HYDROLASE"/>
    <property type="match status" value="1"/>
</dbReference>
<dbReference type="AlphaFoldDB" id="A0A914YV25"/>
<protein>
    <submittedName>
        <fullName evidence="3">Carboxylesterase type B domain-containing protein</fullName>
    </submittedName>
</protein>
<dbReference type="InterPro" id="IPR029058">
    <property type="entry name" value="AB_hydrolase_fold"/>
</dbReference>
<dbReference type="Proteomes" id="UP000887577">
    <property type="component" value="Unplaced"/>
</dbReference>
<dbReference type="InterPro" id="IPR002018">
    <property type="entry name" value="CarbesteraseB"/>
</dbReference>
<feature type="domain" description="Carboxylesterase type B" evidence="1">
    <location>
        <begin position="6"/>
        <end position="131"/>
    </location>
</feature>
<dbReference type="WBParaSite" id="PSU_v2.g3999.t1">
    <property type="protein sequence ID" value="PSU_v2.g3999.t1"/>
    <property type="gene ID" value="PSU_v2.g3999"/>
</dbReference>
<evidence type="ECO:0000313" key="3">
    <source>
        <dbReference type="WBParaSite" id="PSU_v2.g3999.t1"/>
    </source>
</evidence>
<keyword evidence="2" id="KW-1185">Reference proteome</keyword>
<proteinExistence type="predicted"/>
<sequence length="214" mass="24292">MQIFLADKVISIYDDVEMYVPTFDLALQQTLKGADSFLYEYIYPDIGKAYDRGPLMAPVDQRESPHHAQELAYLLGQHAGTFTEKDHQIKYLYSQFFVNFINHGSPASPNQTWHPLDPEKKNYFVINFPDPDLKSPGETNGYHSKAVEFWDYIIPKIAGPKTPIVNESQLPYDPIPTKNENNLALISQPVINGTGIEKIGENKKTDTVFQELIG</sequence>
<evidence type="ECO:0000259" key="1">
    <source>
        <dbReference type="Pfam" id="PF00135"/>
    </source>
</evidence>